<dbReference type="GO" id="GO:0005199">
    <property type="term" value="F:structural constituent of cell wall"/>
    <property type="evidence" value="ECO:0007669"/>
    <property type="project" value="InterPro"/>
</dbReference>
<evidence type="ECO:0000313" key="4">
    <source>
        <dbReference type="EMBL" id="CCI87404.1"/>
    </source>
</evidence>
<keyword evidence="1" id="KW-0732">Signal</keyword>
<organism evidence="4 6">
    <name type="scientific">Lactobacillus gigeriorum DSM 23908 = CRBIP 24.85</name>
    <dbReference type="NCBI Taxonomy" id="1423751"/>
    <lineage>
        <taxon>Bacteria</taxon>
        <taxon>Bacillati</taxon>
        <taxon>Bacillota</taxon>
        <taxon>Bacilli</taxon>
        <taxon>Lactobacillales</taxon>
        <taxon>Lactobacillaceae</taxon>
        <taxon>Lactobacillus</taxon>
    </lineage>
</organism>
<dbReference type="InterPro" id="IPR004903">
    <property type="entry name" value="S-layer_prot"/>
</dbReference>
<evidence type="ECO:0000256" key="1">
    <source>
        <dbReference type="SAM" id="SignalP"/>
    </source>
</evidence>
<dbReference type="GO" id="GO:0030115">
    <property type="term" value="C:S-layer"/>
    <property type="evidence" value="ECO:0007669"/>
    <property type="project" value="InterPro"/>
</dbReference>
<dbReference type="InterPro" id="IPR013783">
    <property type="entry name" value="Ig-like_fold"/>
</dbReference>
<dbReference type="Pfam" id="PF03217">
    <property type="entry name" value="SlpA"/>
    <property type="match status" value="2"/>
</dbReference>
<name>I7KPL5_9LACO</name>
<keyword evidence="7" id="KW-1185">Reference proteome</keyword>
<accession>I7KPL5</accession>
<dbReference type="InterPro" id="IPR055005">
    <property type="entry name" value="SlpA_D2"/>
</dbReference>
<feature type="chain" id="PRO_5009961904" evidence="1">
    <location>
        <begin position="31"/>
        <end position="582"/>
    </location>
</feature>
<dbReference type="Pfam" id="PF22797">
    <property type="entry name" value="SlpA_D2"/>
    <property type="match status" value="1"/>
</dbReference>
<dbReference type="PATRIC" id="fig|1423751.3.peg.1572"/>
<dbReference type="SMR" id="I7KPL5"/>
<evidence type="ECO:0000259" key="2">
    <source>
        <dbReference type="Pfam" id="PF03217"/>
    </source>
</evidence>
<dbReference type="Gene3D" id="2.60.40.10">
    <property type="entry name" value="Immunoglobulins"/>
    <property type="match status" value="1"/>
</dbReference>
<evidence type="ECO:0000313" key="5">
    <source>
        <dbReference type="EMBL" id="KRN09258.1"/>
    </source>
</evidence>
<dbReference type="EMBL" id="AYZO01000050">
    <property type="protein sequence ID" value="KRN09258.1"/>
    <property type="molecule type" value="Genomic_DNA"/>
</dbReference>
<evidence type="ECO:0000259" key="3">
    <source>
        <dbReference type="Pfam" id="PF22797"/>
    </source>
</evidence>
<sequence>MRKNSRIISAAAAALLAVAPAVVSTGVVSAADSVPVTVVPGTTPSQEAKAIDLGVSVSVNNLTSIKDGASASTLNVTLSSLFGTPGYWGSTQVFPADDKGNKTSDKAVSTLQLGKTYVVVVPNVYVNGLTPGSKYVNNGGKEFTATSAGVSIGEVSTAFTVPDTRLAGTPYFTSNGTQVTNGSVTLGAGENTVDKLAAKLKTLFIPSISGGTNGAKLVADPKDEELKKDIKAGLADAKVTVDKDGNFNAPAAPFKVVWTVTATNGQTGSITVYVSAYNVPADYSKNPVITYNGVAYNHTQTISLASNASFNYIPVGSAVNTSAIAQAFSAVFSANSNTVKLPVSVDASKVNTAVAGSYPVTVTAKNANGYTTALTFNLTVGAKAPKTVQTTDGSPAPIYSFNGNSVSNTGRTVANGTSVSTFDTITVNGVSYTRINSATANEYVETKFVDGTQAEQGTTGPVMHQSIAYDHNGKSTGVVYNSYETITYVPKVVNIGGKTYYKIVGKDQYVRVTNITGTPRRLTHNAYIYRTSTKRTSFNGKWKLYKGQSITTYGGSYRFKNGKTYFRIGRPAKQYIRVSNVR</sequence>
<dbReference type="InterPro" id="IPR024968">
    <property type="entry name" value="SlpA_C_lactobacillus"/>
</dbReference>
<reference evidence="5 7" key="2">
    <citation type="journal article" date="2015" name="Genome Announc.">
        <title>Expanding the biotechnology potential of lactobacilli through comparative genomics of 213 strains and associated genera.</title>
        <authorList>
            <person name="Sun Z."/>
            <person name="Harris H.M."/>
            <person name="McCann A."/>
            <person name="Guo C."/>
            <person name="Argimon S."/>
            <person name="Zhang W."/>
            <person name="Yang X."/>
            <person name="Jeffery I.B."/>
            <person name="Cooney J.C."/>
            <person name="Kagawa T.F."/>
            <person name="Liu W."/>
            <person name="Song Y."/>
            <person name="Salvetti E."/>
            <person name="Wrobel A."/>
            <person name="Rasinkangas P."/>
            <person name="Parkhill J."/>
            <person name="Rea M.C."/>
            <person name="O'Sullivan O."/>
            <person name="Ritari J."/>
            <person name="Douillard F.P."/>
            <person name="Paul Ross R."/>
            <person name="Yang R."/>
            <person name="Briner A.E."/>
            <person name="Felis G.E."/>
            <person name="de Vos W.M."/>
            <person name="Barrangou R."/>
            <person name="Klaenhammer T.R."/>
            <person name="Caufield P.W."/>
            <person name="Cui Y."/>
            <person name="Zhang H."/>
            <person name="O'Toole P.W."/>
        </authorList>
    </citation>
    <scope>NUCLEOTIDE SEQUENCE [LARGE SCALE GENOMIC DNA]</scope>
    <source>
        <strain evidence="5 7">DSM 23908</strain>
    </source>
</reference>
<dbReference type="RefSeq" id="WP_008473620.1">
    <property type="nucleotide sequence ID" value="NZ_AYZO01000050.1"/>
</dbReference>
<dbReference type="PRINTS" id="PR01729">
    <property type="entry name" value="SURFACELAYER"/>
</dbReference>
<protein>
    <submittedName>
        <fullName evidence="4 5">Surface layer protein</fullName>
    </submittedName>
</protein>
<dbReference type="EMBL" id="CAKC01000065">
    <property type="protein sequence ID" value="CCI87404.1"/>
    <property type="molecule type" value="Genomic_DNA"/>
</dbReference>
<reference evidence="4 6" key="1">
    <citation type="submission" date="2012-06" db="EMBL/GenBank/DDBJ databases">
        <title>Draft genome sequence of Lactobacillus gigeriorum CRBIP 24.85T, isolated from chicken crop.</title>
        <authorList>
            <person name="Cousin S."/>
            <person name="Ma L."/>
            <person name="Creno S."/>
            <person name="Clermont D."/>
            <person name="Loux V."/>
            <person name="Bizet C."/>
            <person name="Bouchier C."/>
        </authorList>
    </citation>
    <scope>NUCLEOTIDE SEQUENCE [LARGE SCALE GENOMIC DNA]</scope>
    <source>
        <strain evidence="6">CRBIP 24.85T</strain>
        <strain evidence="4">Type strain: CRBIP 24.85</strain>
    </source>
</reference>
<feature type="signal peptide" evidence="1">
    <location>
        <begin position="1"/>
        <end position="30"/>
    </location>
</feature>
<dbReference type="Proteomes" id="UP000009326">
    <property type="component" value="Unassembled WGS sequence"/>
</dbReference>
<comment type="caution">
    <text evidence="4">The sequence shown here is derived from an EMBL/GenBank/DDBJ whole genome shotgun (WGS) entry which is preliminary data.</text>
</comment>
<evidence type="ECO:0000313" key="6">
    <source>
        <dbReference type="Proteomes" id="UP000009326"/>
    </source>
</evidence>
<dbReference type="OrthoDB" id="2327165at2"/>
<feature type="domain" description="S-layer protein" evidence="3">
    <location>
        <begin position="175"/>
        <end position="278"/>
    </location>
</feature>
<dbReference type="AlphaFoldDB" id="I7KPL5"/>
<evidence type="ECO:0000313" key="7">
    <source>
        <dbReference type="Proteomes" id="UP000051521"/>
    </source>
</evidence>
<feature type="domain" description="S-layer protein C-terminal" evidence="2">
    <location>
        <begin position="512"/>
        <end position="579"/>
    </location>
</feature>
<proteinExistence type="predicted"/>
<gene>
    <name evidence="4" type="ORF">BN52_04625</name>
    <name evidence="5" type="ORF">FC38_GL001523</name>
</gene>
<feature type="domain" description="S-layer protein C-terminal" evidence="2">
    <location>
        <begin position="396"/>
        <end position="445"/>
    </location>
</feature>
<dbReference type="Proteomes" id="UP000051521">
    <property type="component" value="Unassembled WGS sequence"/>
</dbReference>
<dbReference type="GO" id="GO:0009274">
    <property type="term" value="C:peptidoglycan-based cell wall"/>
    <property type="evidence" value="ECO:0007669"/>
    <property type="project" value="InterPro"/>
</dbReference>